<evidence type="ECO:0000313" key="1">
    <source>
        <dbReference type="EMBL" id="MXP24356.1"/>
    </source>
</evidence>
<dbReference type="Proteomes" id="UP000475545">
    <property type="component" value="Unassembled WGS sequence"/>
</dbReference>
<dbReference type="EMBL" id="WMBR01000011">
    <property type="protein sequence ID" value="MXP24356.1"/>
    <property type="molecule type" value="Genomic_DNA"/>
</dbReference>
<accession>A0A6L7GWL0</accession>
<comment type="caution">
    <text evidence="1">The sequence shown here is derived from an EMBL/GenBank/DDBJ whole genome shotgun (WGS) entry which is preliminary data.</text>
</comment>
<dbReference type="AlphaFoldDB" id="A0A6L7GWL0"/>
<evidence type="ECO:0000313" key="2">
    <source>
        <dbReference type="Proteomes" id="UP000475545"/>
    </source>
</evidence>
<sequence length="219" mass="25104">MDGGPVDVEREEWIGAEPLFRLFVFSYEAGIYHVEAFDHWCRDVTRLIADAGYYYTDSDKLWSLALIHEGSRGTDMTWLSGYDYRIAPRTFAERQARRDMQLRFLAARSRSSKPVVLPDGLRVIRMFPEWGGAGPLWESFTDNYPADPRRLGLSRGLAAKLEAWNEHWGSRHPDEPLADPDSWLAEGVELHAEVQRAMAEIAEVAPEFLPHERQSPETL</sequence>
<protein>
    <submittedName>
        <fullName evidence="1">Uncharacterized protein</fullName>
    </submittedName>
</protein>
<proteinExistence type="predicted"/>
<reference evidence="1 2" key="1">
    <citation type="submission" date="2019-11" db="EMBL/GenBank/DDBJ databases">
        <title>Gordonia sp. nov., a novel actinobacterium isolated from mangrove soil in Hainan.</title>
        <authorList>
            <person name="Huang X."/>
            <person name="Xie Y."/>
            <person name="Chu X."/>
            <person name="Xiao K."/>
        </authorList>
    </citation>
    <scope>NUCLEOTIDE SEQUENCE [LARGE SCALE GENOMIC DNA]</scope>
    <source>
        <strain evidence="1 2">HNM0687</strain>
    </source>
</reference>
<gene>
    <name evidence="1" type="ORF">GIY30_23830</name>
</gene>
<dbReference type="RefSeq" id="WP_160904554.1">
    <property type="nucleotide sequence ID" value="NZ_CP102850.1"/>
</dbReference>
<name>A0A6L7GWL0_9ACTN</name>
<organism evidence="1 2">
    <name type="scientific">Gordonia mangrovi</name>
    <dbReference type="NCBI Taxonomy" id="2665643"/>
    <lineage>
        <taxon>Bacteria</taxon>
        <taxon>Bacillati</taxon>
        <taxon>Actinomycetota</taxon>
        <taxon>Actinomycetes</taxon>
        <taxon>Mycobacteriales</taxon>
        <taxon>Gordoniaceae</taxon>
        <taxon>Gordonia</taxon>
    </lineage>
</organism>
<keyword evidence="2" id="KW-1185">Reference proteome</keyword>